<dbReference type="EMBL" id="BMXG01000005">
    <property type="protein sequence ID" value="GHB96236.1"/>
    <property type="molecule type" value="Genomic_DNA"/>
</dbReference>
<feature type="region of interest" description="Disordered" evidence="1">
    <location>
        <begin position="149"/>
        <end position="174"/>
    </location>
</feature>
<organism evidence="3 4">
    <name type="scientific">Cerasicoccus arenae</name>
    <dbReference type="NCBI Taxonomy" id="424488"/>
    <lineage>
        <taxon>Bacteria</taxon>
        <taxon>Pseudomonadati</taxon>
        <taxon>Verrucomicrobiota</taxon>
        <taxon>Opitutia</taxon>
        <taxon>Puniceicoccales</taxon>
        <taxon>Cerasicoccaceae</taxon>
        <taxon>Cerasicoccus</taxon>
    </lineage>
</organism>
<evidence type="ECO:0000313" key="4">
    <source>
        <dbReference type="Proteomes" id="UP000642829"/>
    </source>
</evidence>
<evidence type="ECO:0000256" key="1">
    <source>
        <dbReference type="SAM" id="MobiDB-lite"/>
    </source>
</evidence>
<keyword evidence="2" id="KW-0732">Signal</keyword>
<reference evidence="3" key="2">
    <citation type="submission" date="2020-09" db="EMBL/GenBank/DDBJ databases">
        <authorList>
            <person name="Sun Q."/>
            <person name="Kim S."/>
        </authorList>
    </citation>
    <scope>NUCLEOTIDE SEQUENCE</scope>
    <source>
        <strain evidence="3">KCTC 12870</strain>
    </source>
</reference>
<keyword evidence="4" id="KW-1185">Reference proteome</keyword>
<comment type="caution">
    <text evidence="3">The sequence shown here is derived from an EMBL/GenBank/DDBJ whole genome shotgun (WGS) entry which is preliminary data.</text>
</comment>
<gene>
    <name evidence="3" type="ORF">GCM10007047_10010</name>
</gene>
<feature type="chain" id="PRO_5035316044" description="Lipoprotein" evidence="2">
    <location>
        <begin position="23"/>
        <end position="174"/>
    </location>
</feature>
<protein>
    <recommendedName>
        <fullName evidence="5">Lipoprotein</fullName>
    </recommendedName>
</protein>
<name>A0A8J3GE34_9BACT</name>
<feature type="signal peptide" evidence="2">
    <location>
        <begin position="1"/>
        <end position="22"/>
    </location>
</feature>
<reference evidence="3" key="1">
    <citation type="journal article" date="2014" name="Int. J. Syst. Evol. Microbiol.">
        <title>Complete genome sequence of Corynebacterium casei LMG S-19264T (=DSM 44701T), isolated from a smear-ripened cheese.</title>
        <authorList>
            <consortium name="US DOE Joint Genome Institute (JGI-PGF)"/>
            <person name="Walter F."/>
            <person name="Albersmeier A."/>
            <person name="Kalinowski J."/>
            <person name="Ruckert C."/>
        </authorList>
    </citation>
    <scope>NUCLEOTIDE SEQUENCE</scope>
    <source>
        <strain evidence="3">KCTC 12870</strain>
    </source>
</reference>
<dbReference type="AlphaFoldDB" id="A0A8J3GE34"/>
<proteinExistence type="predicted"/>
<evidence type="ECO:0000256" key="2">
    <source>
        <dbReference type="SAM" id="SignalP"/>
    </source>
</evidence>
<dbReference type="PROSITE" id="PS51257">
    <property type="entry name" value="PROKAR_LIPOPROTEIN"/>
    <property type="match status" value="1"/>
</dbReference>
<dbReference type="RefSeq" id="WP_189512492.1">
    <property type="nucleotide sequence ID" value="NZ_BMXG01000005.1"/>
</dbReference>
<dbReference type="Proteomes" id="UP000642829">
    <property type="component" value="Unassembled WGS sequence"/>
</dbReference>
<sequence>MNKSLSVSLLFGLFAILFTGCAGQKSQVASNAVFQDQDIYYVERLPADERGVNNLIVDNLRQRGFQAKSGPQNEAPAEADYILAYEDNWMWDMTMYMLKLEIKIRNRTGSTIASGESYRPSLQRKPPEFMVDETLDEIFAKVNDRYVTPEEETDKKAVRAGGRSGLSGDPEHVM</sequence>
<evidence type="ECO:0008006" key="5">
    <source>
        <dbReference type="Google" id="ProtNLM"/>
    </source>
</evidence>
<evidence type="ECO:0000313" key="3">
    <source>
        <dbReference type="EMBL" id="GHB96236.1"/>
    </source>
</evidence>
<accession>A0A8J3GE34</accession>